<evidence type="ECO:0000313" key="4">
    <source>
        <dbReference type="Proteomes" id="UP000199501"/>
    </source>
</evidence>
<dbReference type="STRING" id="1271860.SAMN05216174_101425"/>
<feature type="chain" id="PRO_5039255218" description="SecDF P1 head subdomain domain-containing protein" evidence="1">
    <location>
        <begin position="20"/>
        <end position="177"/>
    </location>
</feature>
<proteinExistence type="predicted"/>
<gene>
    <name evidence="3" type="ORF">SAMN05216174_101425</name>
</gene>
<protein>
    <recommendedName>
        <fullName evidence="2">SecDF P1 head subdomain domain-containing protein</fullName>
    </recommendedName>
</protein>
<feature type="signal peptide" evidence="1">
    <location>
        <begin position="1"/>
        <end position="19"/>
    </location>
</feature>
<dbReference type="Proteomes" id="UP000199501">
    <property type="component" value="Unassembled WGS sequence"/>
</dbReference>
<dbReference type="Pfam" id="PF22599">
    <property type="entry name" value="SecDF_P1_head"/>
    <property type="match status" value="1"/>
</dbReference>
<dbReference type="PROSITE" id="PS51257">
    <property type="entry name" value="PROKAR_LIPOPROTEIN"/>
    <property type="match status" value="1"/>
</dbReference>
<keyword evidence="4" id="KW-1185">Reference proteome</keyword>
<sequence>MQRNPLARALVTVFLVVLAGCSGQTSGDSAPGDAPGLGSGPVQARVAVELRPVLSVAEPEPGVSTAPKPDVLVGPDGAVYTLAPSIGDFTRLENVVAEDMRENGGGWVVTIRLPSDSARVFADWTSAHVDERLAIVVGDKLISAPTIMSPITGGTVQIAGDFTEQEAKRLAEDITGE</sequence>
<dbReference type="Gene3D" id="3.30.1360.200">
    <property type="match status" value="1"/>
</dbReference>
<evidence type="ECO:0000259" key="2">
    <source>
        <dbReference type="Pfam" id="PF22599"/>
    </source>
</evidence>
<dbReference type="AlphaFoldDB" id="A0A1G6JIW8"/>
<feature type="domain" description="SecDF P1 head subdomain" evidence="2">
    <location>
        <begin position="100"/>
        <end position="171"/>
    </location>
</feature>
<reference evidence="4" key="1">
    <citation type="submission" date="2016-10" db="EMBL/GenBank/DDBJ databases">
        <authorList>
            <person name="Varghese N."/>
            <person name="Submissions S."/>
        </authorList>
    </citation>
    <scope>NUCLEOTIDE SEQUENCE [LARGE SCALE GENOMIC DNA]</scope>
    <source>
        <strain evidence="4">IBRC-M 10403</strain>
    </source>
</reference>
<dbReference type="RefSeq" id="WP_091447581.1">
    <property type="nucleotide sequence ID" value="NZ_FMZZ01000001.1"/>
</dbReference>
<keyword evidence="1" id="KW-0732">Signal</keyword>
<evidence type="ECO:0000256" key="1">
    <source>
        <dbReference type="SAM" id="SignalP"/>
    </source>
</evidence>
<dbReference type="EMBL" id="FMZZ01000001">
    <property type="protein sequence ID" value="SDC18631.1"/>
    <property type="molecule type" value="Genomic_DNA"/>
</dbReference>
<accession>A0A1G6JIW8</accession>
<dbReference type="OrthoDB" id="3543927at2"/>
<name>A0A1G6JIW8_9PSEU</name>
<dbReference type="InterPro" id="IPR054384">
    <property type="entry name" value="SecDF_P1_head"/>
</dbReference>
<organism evidence="3 4">
    <name type="scientific">Actinokineospora iranica</name>
    <dbReference type="NCBI Taxonomy" id="1271860"/>
    <lineage>
        <taxon>Bacteria</taxon>
        <taxon>Bacillati</taxon>
        <taxon>Actinomycetota</taxon>
        <taxon>Actinomycetes</taxon>
        <taxon>Pseudonocardiales</taxon>
        <taxon>Pseudonocardiaceae</taxon>
        <taxon>Actinokineospora</taxon>
    </lineage>
</organism>
<evidence type="ECO:0000313" key="3">
    <source>
        <dbReference type="EMBL" id="SDC18631.1"/>
    </source>
</evidence>